<evidence type="ECO:0000313" key="2">
    <source>
        <dbReference type="Proteomes" id="UP000204225"/>
    </source>
</evidence>
<protein>
    <submittedName>
        <fullName evidence="1">Uncharacterized protein</fullName>
    </submittedName>
</protein>
<organism evidence="1 2">
    <name type="scientific">Phaeocystis globosa virus PgV-16T</name>
    <dbReference type="NCBI Taxonomy" id="3071227"/>
    <lineage>
        <taxon>Viruses</taxon>
        <taxon>Varidnaviria</taxon>
        <taxon>Bamfordvirae</taxon>
        <taxon>Nucleocytoviricota</taxon>
        <taxon>Megaviricetes</taxon>
        <taxon>Imitervirales</taxon>
        <taxon>Mesomimiviridae</taxon>
        <taxon>Tethysvirus</taxon>
        <taxon>Tethysvirus hollandense</taxon>
    </lineage>
</organism>
<evidence type="ECO:0000313" key="1">
    <source>
        <dbReference type="EMBL" id="AGM15708.1"/>
    </source>
</evidence>
<name>A0AC59EXT9_9VIRU</name>
<dbReference type="Proteomes" id="UP000204225">
    <property type="component" value="Segment"/>
</dbReference>
<dbReference type="EMBL" id="KC662249">
    <property type="protein sequence ID" value="AGM15708.1"/>
    <property type="molecule type" value="Genomic_DNA"/>
</dbReference>
<reference evidence="1 2" key="1">
    <citation type="journal article" date="2013" name="Proc. Natl. Acad. Sci. U.S.A.">
        <title>Genome of Phaeocystis globosa virus PgV-16T highlights the common ancestry of the largest known DNA viruses infecting eukaryotes.</title>
        <authorList>
            <person name="Santini S."/>
            <person name="Jeudy S."/>
            <person name="Bartoli J."/>
            <person name="Poirot O."/>
            <person name="Lescot M."/>
            <person name="Abergel C."/>
            <person name="Barbe V."/>
            <person name="Wommack K.E."/>
            <person name="Noordeloos A.A."/>
            <person name="Brussaard C.P."/>
            <person name="Claverie J.M."/>
        </authorList>
    </citation>
    <scope>NUCLEOTIDE SEQUENCE [LARGE SCALE GENOMIC DNA]</scope>
    <source>
        <strain evidence="1 2">16T</strain>
    </source>
</reference>
<gene>
    <name evidence="1" type="ORF">PGCG_00404</name>
</gene>
<keyword evidence="2" id="KW-1185">Reference proteome</keyword>
<proteinExistence type="predicted"/>
<accession>A0AC59EXT9</accession>
<sequence length="211" mass="23826">MPIPLTKYNKPSALHLDLSANSYIYNQFILTCDLSDTLYVDSGNIRTESSYIDSKASYLIHPFSNVRNCQTKFNTEKEIYRYKKSDVPAMTGETSYDISATQKVIQKTVRVSSSLYSDNLAALHINSDNISTLPWHNASDRMEAHGSKTASAATSIKPNYGVDLKHNSYDRYLGRKKSQNLKSDKEGTTPETTYWGNKTYKFGIINCKKTC</sequence>